<comment type="caution">
    <text evidence="5">The sequence shown here is derived from an EMBL/GenBank/DDBJ whole genome shotgun (WGS) entry which is preliminary data.</text>
</comment>
<dbReference type="InterPro" id="IPR036388">
    <property type="entry name" value="WH-like_DNA-bd_sf"/>
</dbReference>
<evidence type="ECO:0000256" key="2">
    <source>
        <dbReference type="ARBA" id="ARBA00023125"/>
    </source>
</evidence>
<dbReference type="SUPFAM" id="SSF46785">
    <property type="entry name" value="Winged helix' DNA-binding domain"/>
    <property type="match status" value="1"/>
</dbReference>
<protein>
    <submittedName>
        <fullName evidence="5">Transcriptional regulator</fullName>
    </submittedName>
</protein>
<dbReference type="GO" id="GO:0003677">
    <property type="term" value="F:DNA binding"/>
    <property type="evidence" value="ECO:0007669"/>
    <property type="project" value="UniProtKB-KW"/>
</dbReference>
<evidence type="ECO:0000313" key="6">
    <source>
        <dbReference type="Proteomes" id="UP000253383"/>
    </source>
</evidence>
<dbReference type="Proteomes" id="UP000253383">
    <property type="component" value="Unassembled WGS sequence"/>
</dbReference>
<evidence type="ECO:0000313" key="5">
    <source>
        <dbReference type="EMBL" id="RCR67888.1"/>
    </source>
</evidence>
<dbReference type="PROSITE" id="PS51118">
    <property type="entry name" value="HTH_HXLR"/>
    <property type="match status" value="1"/>
</dbReference>
<reference evidence="5 6" key="1">
    <citation type="submission" date="2018-07" db="EMBL/GenBank/DDBJ databases">
        <title>Genome analysis of Larkinella rosea.</title>
        <authorList>
            <person name="Zhou Z."/>
            <person name="Wang G."/>
        </authorList>
    </citation>
    <scope>NUCLEOTIDE SEQUENCE [LARGE SCALE GENOMIC DNA]</scope>
    <source>
        <strain evidence="6">zzj9</strain>
    </source>
</reference>
<dbReference type="InterPro" id="IPR002577">
    <property type="entry name" value="HTH_HxlR"/>
</dbReference>
<dbReference type="InterPro" id="IPR036390">
    <property type="entry name" value="WH_DNA-bd_sf"/>
</dbReference>
<dbReference type="PANTHER" id="PTHR33204">
    <property type="entry name" value="TRANSCRIPTIONAL REGULATOR, MARR FAMILY"/>
    <property type="match status" value="1"/>
</dbReference>
<evidence type="ECO:0000256" key="3">
    <source>
        <dbReference type="ARBA" id="ARBA00023163"/>
    </source>
</evidence>
<accession>A0A368JJQ4</accession>
<proteinExistence type="predicted"/>
<sequence>MKDERFSFSKCSLTRSMGIIGTKWKPIIVYVLQTRKVRFGQLDAYIPLITRKVLTEQLKELEDDGLVIREAFSELPPRVEYSLTEKGLALLPILNSIIVWNEKYETEPKENYCPTSEFFKD</sequence>
<dbReference type="EMBL" id="QOWE01000016">
    <property type="protein sequence ID" value="RCR67888.1"/>
    <property type="molecule type" value="Genomic_DNA"/>
</dbReference>
<feature type="domain" description="HTH hxlR-type" evidence="4">
    <location>
        <begin position="11"/>
        <end position="109"/>
    </location>
</feature>
<evidence type="ECO:0000256" key="1">
    <source>
        <dbReference type="ARBA" id="ARBA00023015"/>
    </source>
</evidence>
<gene>
    <name evidence="5" type="ORF">DUE52_19370</name>
</gene>
<dbReference type="Pfam" id="PF01638">
    <property type="entry name" value="HxlR"/>
    <property type="match status" value="1"/>
</dbReference>
<keyword evidence="6" id="KW-1185">Reference proteome</keyword>
<keyword evidence="1" id="KW-0805">Transcription regulation</keyword>
<name>A0A368JJQ4_9BACT</name>
<keyword evidence="2" id="KW-0238">DNA-binding</keyword>
<dbReference type="Gene3D" id="1.10.10.10">
    <property type="entry name" value="Winged helix-like DNA-binding domain superfamily/Winged helix DNA-binding domain"/>
    <property type="match status" value="1"/>
</dbReference>
<dbReference type="OrthoDB" id="8231503at2"/>
<organism evidence="5 6">
    <name type="scientific">Larkinella punicea</name>
    <dbReference type="NCBI Taxonomy" id="2315727"/>
    <lineage>
        <taxon>Bacteria</taxon>
        <taxon>Pseudomonadati</taxon>
        <taxon>Bacteroidota</taxon>
        <taxon>Cytophagia</taxon>
        <taxon>Cytophagales</taxon>
        <taxon>Spirosomataceae</taxon>
        <taxon>Larkinella</taxon>
    </lineage>
</organism>
<dbReference type="AlphaFoldDB" id="A0A368JJQ4"/>
<evidence type="ECO:0000259" key="4">
    <source>
        <dbReference type="PROSITE" id="PS51118"/>
    </source>
</evidence>
<dbReference type="RefSeq" id="WP_114407694.1">
    <property type="nucleotide sequence ID" value="NZ_QOWE01000016.1"/>
</dbReference>
<keyword evidence="3" id="KW-0804">Transcription</keyword>